<feature type="compositionally biased region" description="Basic residues" evidence="1">
    <location>
        <begin position="68"/>
        <end position="78"/>
    </location>
</feature>
<feature type="compositionally biased region" description="Basic and acidic residues" evidence="1">
    <location>
        <begin position="314"/>
        <end position="334"/>
    </location>
</feature>
<sequence>MASPLAYLEDDSKRSRRRDGGFHRASSYDPWADDEVGQRKHRQDVPHNSRRTRESSVYPHDAPEVGRNSHRGRARGRFQRGGARGGRGDSRRETSHDDYQRRHSTAYEEHTSEYVDHYDSRAFARNNIDSYRPSRDVTRESRAEDQHQSGVGQSQQCSPLQSIEDLDRYDHAHQAARGTGARSVDRLEERDISAQAEHYNTASSVHPARSLLMSPANDESRQGDLDNSPSEVKNSQVIMRQAYGRPTPDLTPAKSRSRSPHRVIHAKPTAPRSVNRGLSAEDGHQWARDPETKSRGRSKTRGRGRGRGHGRGSRGQDSRREDGRKECGDGDRAYRAHSLRSPRPHEQSRKKRSGD</sequence>
<dbReference type="EMBL" id="ML979139">
    <property type="protein sequence ID" value="KAF1912775.1"/>
    <property type="molecule type" value="Genomic_DNA"/>
</dbReference>
<feature type="compositionally biased region" description="Polar residues" evidence="1">
    <location>
        <begin position="225"/>
        <end position="238"/>
    </location>
</feature>
<accession>A0A6A5QB80</accession>
<feature type="compositionally biased region" description="Basic residues" evidence="1">
    <location>
        <begin position="295"/>
        <end position="312"/>
    </location>
</feature>
<organism evidence="2 3">
    <name type="scientific">Ampelomyces quisqualis</name>
    <name type="common">Powdery mildew agent</name>
    <dbReference type="NCBI Taxonomy" id="50730"/>
    <lineage>
        <taxon>Eukaryota</taxon>
        <taxon>Fungi</taxon>
        <taxon>Dikarya</taxon>
        <taxon>Ascomycota</taxon>
        <taxon>Pezizomycotina</taxon>
        <taxon>Dothideomycetes</taxon>
        <taxon>Pleosporomycetidae</taxon>
        <taxon>Pleosporales</taxon>
        <taxon>Pleosporineae</taxon>
        <taxon>Phaeosphaeriaceae</taxon>
        <taxon>Ampelomyces</taxon>
    </lineage>
</organism>
<feature type="compositionally biased region" description="Basic and acidic residues" evidence="1">
    <location>
        <begin position="343"/>
        <end position="355"/>
    </location>
</feature>
<evidence type="ECO:0000313" key="2">
    <source>
        <dbReference type="EMBL" id="KAF1912775.1"/>
    </source>
</evidence>
<dbReference type="AlphaFoldDB" id="A0A6A5QB80"/>
<feature type="compositionally biased region" description="Basic and acidic residues" evidence="1">
    <location>
        <begin position="43"/>
        <end position="54"/>
    </location>
</feature>
<feature type="compositionally biased region" description="Basic and acidic residues" evidence="1">
    <location>
        <begin position="183"/>
        <end position="192"/>
    </location>
</feature>
<feature type="region of interest" description="Disordered" evidence="1">
    <location>
        <begin position="1"/>
        <end position="355"/>
    </location>
</feature>
<feature type="compositionally biased region" description="Basic and acidic residues" evidence="1">
    <location>
        <begin position="279"/>
        <end position="294"/>
    </location>
</feature>
<feature type="compositionally biased region" description="Polar residues" evidence="1">
    <location>
        <begin position="148"/>
        <end position="161"/>
    </location>
</feature>
<reference evidence="2" key="1">
    <citation type="journal article" date="2020" name="Stud. Mycol.">
        <title>101 Dothideomycetes genomes: a test case for predicting lifestyles and emergence of pathogens.</title>
        <authorList>
            <person name="Haridas S."/>
            <person name="Albert R."/>
            <person name="Binder M."/>
            <person name="Bloem J."/>
            <person name="Labutti K."/>
            <person name="Salamov A."/>
            <person name="Andreopoulos B."/>
            <person name="Baker S."/>
            <person name="Barry K."/>
            <person name="Bills G."/>
            <person name="Bluhm B."/>
            <person name="Cannon C."/>
            <person name="Castanera R."/>
            <person name="Culley D."/>
            <person name="Daum C."/>
            <person name="Ezra D."/>
            <person name="Gonzalez J."/>
            <person name="Henrissat B."/>
            <person name="Kuo A."/>
            <person name="Liang C."/>
            <person name="Lipzen A."/>
            <person name="Lutzoni F."/>
            <person name="Magnuson J."/>
            <person name="Mondo S."/>
            <person name="Nolan M."/>
            <person name="Ohm R."/>
            <person name="Pangilinan J."/>
            <person name="Park H.-J."/>
            <person name="Ramirez L."/>
            <person name="Alfaro M."/>
            <person name="Sun H."/>
            <person name="Tritt A."/>
            <person name="Yoshinaga Y."/>
            <person name="Zwiers L.-H."/>
            <person name="Turgeon B."/>
            <person name="Goodwin S."/>
            <person name="Spatafora J."/>
            <person name="Crous P."/>
            <person name="Grigoriev I."/>
        </authorList>
    </citation>
    <scope>NUCLEOTIDE SEQUENCE</scope>
    <source>
        <strain evidence="2">HMLAC05119</strain>
    </source>
</reference>
<evidence type="ECO:0000313" key="3">
    <source>
        <dbReference type="Proteomes" id="UP000800096"/>
    </source>
</evidence>
<dbReference type="Proteomes" id="UP000800096">
    <property type="component" value="Unassembled WGS sequence"/>
</dbReference>
<evidence type="ECO:0000256" key="1">
    <source>
        <dbReference type="SAM" id="MobiDB-lite"/>
    </source>
</evidence>
<proteinExistence type="predicted"/>
<name>A0A6A5QB80_AMPQU</name>
<protein>
    <submittedName>
        <fullName evidence="2">Uncharacterized protein</fullName>
    </submittedName>
</protein>
<gene>
    <name evidence="2" type="ORF">BDU57DRAFT_334295</name>
</gene>
<feature type="compositionally biased region" description="Basic and acidic residues" evidence="1">
    <location>
        <begin position="10"/>
        <end position="22"/>
    </location>
</feature>
<feature type="compositionally biased region" description="Basic and acidic residues" evidence="1">
    <location>
        <begin position="132"/>
        <end position="147"/>
    </location>
</feature>
<feature type="compositionally biased region" description="Basic residues" evidence="1">
    <location>
        <begin position="255"/>
        <end position="265"/>
    </location>
</feature>
<feature type="compositionally biased region" description="Basic and acidic residues" evidence="1">
    <location>
        <begin position="86"/>
        <end position="122"/>
    </location>
</feature>
<keyword evidence="3" id="KW-1185">Reference proteome</keyword>